<dbReference type="AlphaFoldDB" id="A0A8I1JL33"/>
<protein>
    <submittedName>
        <fullName evidence="1">Uncharacterized protein</fullName>
    </submittedName>
</protein>
<dbReference type="Proteomes" id="UP000637061">
    <property type="component" value="Unassembled WGS sequence"/>
</dbReference>
<name>A0A8I1JL33_PSEPU</name>
<organism evidence="1 2">
    <name type="scientific">Pseudomonas putida</name>
    <name type="common">Arthrobacter siderocapsulatus</name>
    <dbReference type="NCBI Taxonomy" id="303"/>
    <lineage>
        <taxon>Bacteria</taxon>
        <taxon>Pseudomonadati</taxon>
        <taxon>Pseudomonadota</taxon>
        <taxon>Gammaproteobacteria</taxon>
        <taxon>Pseudomonadales</taxon>
        <taxon>Pseudomonadaceae</taxon>
        <taxon>Pseudomonas</taxon>
    </lineage>
</organism>
<comment type="caution">
    <text evidence="1">The sequence shown here is derived from an EMBL/GenBank/DDBJ whole genome shotgun (WGS) entry which is preliminary data.</text>
</comment>
<gene>
    <name evidence="1" type="ORF">JEU22_17300</name>
</gene>
<evidence type="ECO:0000313" key="1">
    <source>
        <dbReference type="EMBL" id="MBI6885668.1"/>
    </source>
</evidence>
<proteinExistence type="predicted"/>
<dbReference type="RefSeq" id="WP_104887211.1">
    <property type="nucleotide sequence ID" value="NZ_JAEHTE010000021.1"/>
</dbReference>
<dbReference type="EMBL" id="JAEHTE010000021">
    <property type="protein sequence ID" value="MBI6885668.1"/>
    <property type="molecule type" value="Genomic_DNA"/>
</dbReference>
<evidence type="ECO:0000313" key="2">
    <source>
        <dbReference type="Proteomes" id="UP000637061"/>
    </source>
</evidence>
<accession>A0A8I1JL33</accession>
<sequence>MPLITLIRSLWSSLKGRTTQADPLDPPEIAALLPDLEGGETHLLRFSATHQPLEVRFKMWKNSNPAMDEETLTLYWDDTAVAQKSWTAPVPEDDLFLHVPQHLLLSEGRHTLFHDVELYNGNHSSSLPFHITIDRTPPQLPADNMLVFDPEVVQNGVTDAYLVEHNEELEATVPLYSGIRVGDVLTWYWSTSPSGMHQAGSRPVTQEDINKPLKVIIPGKHIRDMADGLRYARYTVQDYVGTPELQSQIVLLDAKPTPLPVNFSTPYLKETGSTGSSSTLDPVRASNGATVIIKAGNPFEPADSVRVYWANPGEHGAYDAPVEVATGDIACPIPRTNVAARMGSSLALYYTVTRRGTTHTSGLHTLTVRAPNNLPAPQCEAIQGGELSLTGMGAQATFTLNIWPLRDTSQFVRLHITGKRNDGGNGPVVVTDATPVTSATGIMTVGSVTPAALGVFTVSLQIDILCYFSVDNKLTWIPFPHVPVKLVD</sequence>
<reference evidence="1" key="1">
    <citation type="submission" date="2020-12" db="EMBL/GenBank/DDBJ databases">
        <title>Enhanced detection system for hospital associated transmission using whole genome sequencing surveillance.</title>
        <authorList>
            <person name="Harrison L.H."/>
            <person name="Van Tyne D."/>
            <person name="Marsh J.W."/>
            <person name="Griffith M.P."/>
            <person name="Snyder D.J."/>
            <person name="Cooper V.S."/>
            <person name="Mustapha M."/>
        </authorList>
    </citation>
    <scope>NUCLEOTIDE SEQUENCE</scope>
    <source>
        <strain evidence="1">PSB00042</strain>
    </source>
</reference>